<protein>
    <submittedName>
        <fullName evidence="7">LysR family transcriptional regulator</fullName>
    </submittedName>
</protein>
<dbReference type="Pfam" id="PF03466">
    <property type="entry name" value="LysR_substrate"/>
    <property type="match status" value="1"/>
</dbReference>
<dbReference type="InterPro" id="IPR005119">
    <property type="entry name" value="LysR_subst-bd"/>
</dbReference>
<dbReference type="GO" id="GO:0005829">
    <property type="term" value="C:cytosol"/>
    <property type="evidence" value="ECO:0007669"/>
    <property type="project" value="TreeGrafter"/>
</dbReference>
<dbReference type="InterPro" id="IPR000847">
    <property type="entry name" value="LysR_HTH_N"/>
</dbReference>
<dbReference type="PROSITE" id="PS50931">
    <property type="entry name" value="HTH_LYSR"/>
    <property type="match status" value="1"/>
</dbReference>
<dbReference type="PRINTS" id="PR00039">
    <property type="entry name" value="HTHLYSR"/>
</dbReference>
<dbReference type="Gene3D" id="1.10.10.10">
    <property type="entry name" value="Winged helix-like DNA-binding domain superfamily/Winged helix DNA-binding domain"/>
    <property type="match status" value="1"/>
</dbReference>
<dbReference type="InterPro" id="IPR036388">
    <property type="entry name" value="WH-like_DNA-bd_sf"/>
</dbReference>
<dbReference type="Gene3D" id="3.40.190.290">
    <property type="match status" value="1"/>
</dbReference>
<feature type="domain" description="HTH lysR-type" evidence="6">
    <location>
        <begin position="1"/>
        <end position="60"/>
    </location>
</feature>
<gene>
    <name evidence="7" type="primary">gltC_5</name>
    <name evidence="7" type="ORF">SAMEA1982600_01094</name>
</gene>
<dbReference type="RefSeq" id="WP_066409706.1">
    <property type="nucleotide sequence ID" value="NZ_FKBS01000012.1"/>
</dbReference>
<accession>A0A157M886</accession>
<organism evidence="7 8">
    <name type="scientific">Bordetella ansorpii</name>
    <dbReference type="NCBI Taxonomy" id="288768"/>
    <lineage>
        <taxon>Bacteria</taxon>
        <taxon>Pseudomonadati</taxon>
        <taxon>Pseudomonadota</taxon>
        <taxon>Betaproteobacteria</taxon>
        <taxon>Burkholderiales</taxon>
        <taxon>Alcaligenaceae</taxon>
        <taxon>Bordetella</taxon>
    </lineage>
</organism>
<dbReference type="AlphaFoldDB" id="A0A157M886"/>
<dbReference type="InterPro" id="IPR036390">
    <property type="entry name" value="WH_DNA-bd_sf"/>
</dbReference>
<evidence type="ECO:0000313" key="7">
    <source>
        <dbReference type="EMBL" id="SAI05382.1"/>
    </source>
</evidence>
<keyword evidence="4" id="KW-0804">Transcription</keyword>
<keyword evidence="2" id="KW-0805">Transcription regulation</keyword>
<dbReference type="PANTHER" id="PTHR30419:SF8">
    <property type="entry name" value="NITROGEN ASSIMILATION TRANSCRIPTIONAL ACTIVATOR-RELATED"/>
    <property type="match status" value="1"/>
</dbReference>
<dbReference type="Pfam" id="PF00126">
    <property type="entry name" value="HTH_1"/>
    <property type="match status" value="1"/>
</dbReference>
<keyword evidence="3" id="KW-0238">DNA-binding</keyword>
<dbReference type="FunFam" id="1.10.10.10:FF:000001">
    <property type="entry name" value="LysR family transcriptional regulator"/>
    <property type="match status" value="1"/>
</dbReference>
<dbReference type="SUPFAM" id="SSF53850">
    <property type="entry name" value="Periplasmic binding protein-like II"/>
    <property type="match status" value="1"/>
</dbReference>
<dbReference type="InterPro" id="IPR050950">
    <property type="entry name" value="HTH-type_LysR_regulators"/>
</dbReference>
<evidence type="ECO:0000256" key="2">
    <source>
        <dbReference type="ARBA" id="ARBA00023015"/>
    </source>
</evidence>
<dbReference type="OrthoDB" id="646694at2"/>
<name>A0A157M886_9BORD</name>
<sequence>MNLSTRQLRAFVALAEEKHFTRAAQRCHLTQPAFSALIRTLEEAAGVRLFDRNTRRVELTIEGRVLESTAQRLLGELELAMEDLRDHAERRRGRVSVAALPSLAAGWLPGLLAQFHADYPGIVLQLRDALLDPCLDMVQNGEVDFAVAARRADMSGLDSTFLHADRYFLVCREDHALASQRQVRLRDVAQWPVIQLARGSSVRQRLDEALGAEAFTPVLEVEHLATVTGLVLAGMGVSVVPAMTLFHFQRPELVIKPLQGRALTRPLFLVRRKGRGLSVAAQTFYDLLMAHRAGLA</sequence>
<keyword evidence="5" id="KW-1133">Transmembrane helix</keyword>
<keyword evidence="5" id="KW-0472">Membrane</keyword>
<evidence type="ECO:0000256" key="3">
    <source>
        <dbReference type="ARBA" id="ARBA00023125"/>
    </source>
</evidence>
<comment type="similarity">
    <text evidence="1">Belongs to the LysR transcriptional regulatory family.</text>
</comment>
<dbReference type="PANTHER" id="PTHR30419">
    <property type="entry name" value="HTH-TYPE TRANSCRIPTIONAL REGULATOR YBHD"/>
    <property type="match status" value="1"/>
</dbReference>
<proteinExistence type="inferred from homology"/>
<dbReference type="GO" id="GO:0003677">
    <property type="term" value="F:DNA binding"/>
    <property type="evidence" value="ECO:0007669"/>
    <property type="project" value="UniProtKB-KW"/>
</dbReference>
<evidence type="ECO:0000256" key="1">
    <source>
        <dbReference type="ARBA" id="ARBA00009437"/>
    </source>
</evidence>
<feature type="transmembrane region" description="Helical" evidence="5">
    <location>
        <begin position="95"/>
        <end position="117"/>
    </location>
</feature>
<dbReference type="SUPFAM" id="SSF46785">
    <property type="entry name" value="Winged helix' DNA-binding domain"/>
    <property type="match status" value="1"/>
</dbReference>
<evidence type="ECO:0000256" key="5">
    <source>
        <dbReference type="SAM" id="Phobius"/>
    </source>
</evidence>
<evidence type="ECO:0000313" key="8">
    <source>
        <dbReference type="Proteomes" id="UP000077037"/>
    </source>
</evidence>
<dbReference type="GO" id="GO:0003700">
    <property type="term" value="F:DNA-binding transcription factor activity"/>
    <property type="evidence" value="ECO:0007669"/>
    <property type="project" value="InterPro"/>
</dbReference>
<dbReference type="CDD" id="cd08440">
    <property type="entry name" value="PBP2_LTTR_like_4"/>
    <property type="match status" value="1"/>
</dbReference>
<evidence type="ECO:0000259" key="6">
    <source>
        <dbReference type="PROSITE" id="PS50931"/>
    </source>
</evidence>
<feature type="transmembrane region" description="Helical" evidence="5">
    <location>
        <begin position="224"/>
        <end position="246"/>
    </location>
</feature>
<reference evidence="7 8" key="1">
    <citation type="submission" date="2016-03" db="EMBL/GenBank/DDBJ databases">
        <authorList>
            <consortium name="Pathogen Informatics"/>
        </authorList>
    </citation>
    <scope>NUCLEOTIDE SEQUENCE [LARGE SCALE GENOMIC DNA]</scope>
    <source>
        <strain evidence="7 8">NCTC13364</strain>
    </source>
</reference>
<dbReference type="Proteomes" id="UP000077037">
    <property type="component" value="Unassembled WGS sequence"/>
</dbReference>
<keyword evidence="5" id="KW-0812">Transmembrane</keyword>
<evidence type="ECO:0000256" key="4">
    <source>
        <dbReference type="ARBA" id="ARBA00023163"/>
    </source>
</evidence>
<dbReference type="EMBL" id="FKBS01000012">
    <property type="protein sequence ID" value="SAI05382.1"/>
    <property type="molecule type" value="Genomic_DNA"/>
</dbReference>